<sequence length="92" mass="9821">MATTDMSAVFCIECKDFQKGTKHLTVRRVASIVGRRVGEHYGEQLGESIASDIFGDGIAAMLGRIAGGIIESLYGATRGRRGVEAVLPPPQE</sequence>
<gene>
    <name evidence="1" type="primary">WBGene00284260</name>
</gene>
<dbReference type="EnsemblMetazoa" id="PPA45891.1">
    <property type="protein sequence ID" value="PPA45891.1"/>
    <property type="gene ID" value="WBGene00284260"/>
</dbReference>
<reference evidence="1" key="2">
    <citation type="submission" date="2022-06" db="UniProtKB">
        <authorList>
            <consortium name="EnsemblMetazoa"/>
        </authorList>
    </citation>
    <scope>IDENTIFICATION</scope>
    <source>
        <strain evidence="1">PS312</strain>
    </source>
</reference>
<keyword evidence="2" id="KW-1185">Reference proteome</keyword>
<proteinExistence type="predicted"/>
<accession>A0A8R1V3J6</accession>
<evidence type="ECO:0000313" key="2">
    <source>
        <dbReference type="Proteomes" id="UP000005239"/>
    </source>
</evidence>
<name>A0A2A6C0G5_PRIPA</name>
<accession>A0A2A6C0G5</accession>
<dbReference type="Proteomes" id="UP000005239">
    <property type="component" value="Unassembled WGS sequence"/>
</dbReference>
<reference evidence="2" key="1">
    <citation type="journal article" date="2008" name="Nat. Genet.">
        <title>The Pristionchus pacificus genome provides a unique perspective on nematode lifestyle and parasitism.</title>
        <authorList>
            <person name="Dieterich C."/>
            <person name="Clifton S.W."/>
            <person name="Schuster L.N."/>
            <person name="Chinwalla A."/>
            <person name="Delehaunty K."/>
            <person name="Dinkelacker I."/>
            <person name="Fulton L."/>
            <person name="Fulton R."/>
            <person name="Godfrey J."/>
            <person name="Minx P."/>
            <person name="Mitreva M."/>
            <person name="Roeseler W."/>
            <person name="Tian H."/>
            <person name="Witte H."/>
            <person name="Yang S.P."/>
            <person name="Wilson R.K."/>
            <person name="Sommer R.J."/>
        </authorList>
    </citation>
    <scope>NUCLEOTIDE SEQUENCE [LARGE SCALE GENOMIC DNA]</scope>
    <source>
        <strain evidence="2">PS312</strain>
    </source>
</reference>
<evidence type="ECO:0000313" key="1">
    <source>
        <dbReference type="EnsemblMetazoa" id="PPA45891.1"/>
    </source>
</evidence>
<organism evidence="1 2">
    <name type="scientific">Pristionchus pacificus</name>
    <name type="common">Parasitic nematode worm</name>
    <dbReference type="NCBI Taxonomy" id="54126"/>
    <lineage>
        <taxon>Eukaryota</taxon>
        <taxon>Metazoa</taxon>
        <taxon>Ecdysozoa</taxon>
        <taxon>Nematoda</taxon>
        <taxon>Chromadorea</taxon>
        <taxon>Rhabditida</taxon>
        <taxon>Rhabditina</taxon>
        <taxon>Diplogasteromorpha</taxon>
        <taxon>Diplogasteroidea</taxon>
        <taxon>Neodiplogasteridae</taxon>
        <taxon>Pristionchus</taxon>
    </lineage>
</organism>
<protein>
    <submittedName>
        <fullName evidence="1">Uncharacterized protein</fullName>
    </submittedName>
</protein>
<dbReference type="AlphaFoldDB" id="A0A2A6C0G5"/>